<evidence type="ECO:0000256" key="3">
    <source>
        <dbReference type="ARBA" id="ARBA00022723"/>
    </source>
</evidence>
<evidence type="ECO:0000256" key="5">
    <source>
        <dbReference type="ARBA" id="ARBA00022833"/>
    </source>
</evidence>
<evidence type="ECO:0000259" key="11">
    <source>
        <dbReference type="PROSITE" id="PS51030"/>
    </source>
</evidence>
<dbReference type="Gene3D" id="3.30.50.10">
    <property type="entry name" value="Erythroid Transcription Factor GATA-1, subunit A"/>
    <property type="match status" value="1"/>
</dbReference>
<dbReference type="InterPro" id="IPR001628">
    <property type="entry name" value="Znf_hrmn_rcpt"/>
</dbReference>
<comment type="similarity">
    <text evidence="2">Belongs to the nuclear hormone receptor family.</text>
</comment>
<dbReference type="InterPro" id="IPR013088">
    <property type="entry name" value="Znf_NHR/GATA"/>
</dbReference>
<evidence type="ECO:0000256" key="7">
    <source>
        <dbReference type="ARBA" id="ARBA00023125"/>
    </source>
</evidence>
<keyword evidence="6" id="KW-0805">Transcription regulation</keyword>
<evidence type="ECO:0000256" key="9">
    <source>
        <dbReference type="ARBA" id="ARBA00023170"/>
    </source>
</evidence>
<dbReference type="CDD" id="cd06960">
    <property type="entry name" value="NR_DBD_HNF4A"/>
    <property type="match status" value="1"/>
</dbReference>
<keyword evidence="5" id="KW-0862">Zinc</keyword>
<feature type="domain" description="NR LBD" evidence="12">
    <location>
        <begin position="100"/>
        <end position="356"/>
    </location>
</feature>
<keyword evidence="7" id="KW-0238">DNA-binding</keyword>
<evidence type="ECO:0000256" key="2">
    <source>
        <dbReference type="ARBA" id="ARBA00005993"/>
    </source>
</evidence>
<evidence type="ECO:0008006" key="15">
    <source>
        <dbReference type="Google" id="ProtNLM"/>
    </source>
</evidence>
<dbReference type="PANTHER" id="PTHR46011:SF17">
    <property type="entry name" value="NUCLEAR HORMONE RECEPTOR FAMILY-RELATED"/>
    <property type="match status" value="1"/>
</dbReference>
<dbReference type="Proteomes" id="UP000008281">
    <property type="component" value="Unassembled WGS sequence"/>
</dbReference>
<dbReference type="SMART" id="SM00399">
    <property type="entry name" value="ZnF_C4"/>
    <property type="match status" value="1"/>
</dbReference>
<reference evidence="13" key="1">
    <citation type="submission" date="2007-07" db="EMBL/GenBank/DDBJ databases">
        <title>PCAP assembly of the Caenorhabditis remanei genome.</title>
        <authorList>
            <consortium name="The Caenorhabditis remanei Sequencing Consortium"/>
            <person name="Wilson R.K."/>
        </authorList>
    </citation>
    <scope>NUCLEOTIDE SEQUENCE [LARGE SCALE GENOMIC DNA]</scope>
    <source>
        <strain evidence="13">PB4641</strain>
    </source>
</reference>
<dbReference type="OMA" id="SAREKTF"/>
<organism evidence="14">
    <name type="scientific">Caenorhabditis remanei</name>
    <name type="common">Caenorhabditis vulgaris</name>
    <dbReference type="NCBI Taxonomy" id="31234"/>
    <lineage>
        <taxon>Eukaryota</taxon>
        <taxon>Metazoa</taxon>
        <taxon>Ecdysozoa</taxon>
        <taxon>Nematoda</taxon>
        <taxon>Chromadorea</taxon>
        <taxon>Rhabditida</taxon>
        <taxon>Rhabditina</taxon>
        <taxon>Rhabditomorpha</taxon>
        <taxon>Rhabditoidea</taxon>
        <taxon>Rhabditidae</taxon>
        <taxon>Peloderinae</taxon>
        <taxon>Caenorhabditis</taxon>
    </lineage>
</organism>
<keyword evidence="14" id="KW-1185">Reference proteome</keyword>
<protein>
    <recommendedName>
        <fullName evidence="15">Nuclear receptor domain-containing protein</fullName>
    </recommendedName>
</protein>
<sequence>MTKKGTIKSCHVCGDTTHIIRFGAVSCRACAEFFRREVISKSKIFYKCSRQCQLNKKIRKTCRSCRYQKCLQVGMLATVVCSRKPVIQTDWSPSFNFLGGLRESYEKLESAREKTFGSKSSGIAVYCSYKEFDNTFAIDIKLISNFFLPYFRERRRIGADQENILAENFIVPFILMEYTFRSMGERNGGTIENDKFTTGTPSYILPNGKRFDSLHLDELYPDRESKDEAGQRYQKMHEQYWNSSDRMLKGPLDRVQLDLSEMLLLSALIYWDFGITNQSEECIETCQQMRKIVIEELADYEKSKLPHGDHSFRIMEIVGILQCIHKASYVIKECGLVVKIYGLNGKDCPLYEISDG</sequence>
<evidence type="ECO:0000256" key="1">
    <source>
        <dbReference type="ARBA" id="ARBA00004123"/>
    </source>
</evidence>
<name>E3LJF8_CAERE</name>
<keyword evidence="4" id="KW-0863">Zinc-finger</keyword>
<dbReference type="eggNOG" id="KOG3575">
    <property type="taxonomic scope" value="Eukaryota"/>
</dbReference>
<evidence type="ECO:0000313" key="14">
    <source>
        <dbReference type="Proteomes" id="UP000008281"/>
    </source>
</evidence>
<dbReference type="SMART" id="SM00430">
    <property type="entry name" value="HOLI"/>
    <property type="match status" value="1"/>
</dbReference>
<comment type="subcellular location">
    <subcellularLocation>
        <location evidence="1">Nucleus</location>
    </subcellularLocation>
</comment>
<evidence type="ECO:0000256" key="4">
    <source>
        <dbReference type="ARBA" id="ARBA00022771"/>
    </source>
</evidence>
<evidence type="ECO:0000313" key="13">
    <source>
        <dbReference type="EMBL" id="EFO95193.1"/>
    </source>
</evidence>
<dbReference type="Gene3D" id="1.10.565.10">
    <property type="entry name" value="Retinoid X Receptor"/>
    <property type="match status" value="1"/>
</dbReference>
<evidence type="ECO:0000256" key="8">
    <source>
        <dbReference type="ARBA" id="ARBA00023163"/>
    </source>
</evidence>
<dbReference type="GO" id="GO:0008270">
    <property type="term" value="F:zinc ion binding"/>
    <property type="evidence" value="ECO:0007669"/>
    <property type="project" value="UniProtKB-KW"/>
</dbReference>
<accession>E3LJF8</accession>
<dbReference type="PROSITE" id="PS51843">
    <property type="entry name" value="NR_LBD"/>
    <property type="match status" value="1"/>
</dbReference>
<dbReference type="OrthoDB" id="5771769at2759"/>
<dbReference type="PANTHER" id="PTHR46011">
    <property type="entry name" value="NUCLEAR HORMONE RECEPTOR FAMILY MEMBER NHR-86-RELATED"/>
    <property type="match status" value="1"/>
</dbReference>
<dbReference type="AlphaFoldDB" id="E3LJF8"/>
<keyword evidence="3" id="KW-0479">Metal-binding</keyword>
<evidence type="ECO:0000256" key="10">
    <source>
        <dbReference type="ARBA" id="ARBA00023242"/>
    </source>
</evidence>
<dbReference type="InterPro" id="IPR035500">
    <property type="entry name" value="NHR-like_dom_sf"/>
</dbReference>
<keyword evidence="8" id="KW-0804">Transcription</keyword>
<dbReference type="GO" id="GO:0000978">
    <property type="term" value="F:RNA polymerase II cis-regulatory region sequence-specific DNA binding"/>
    <property type="evidence" value="ECO:0007669"/>
    <property type="project" value="InterPro"/>
</dbReference>
<feature type="domain" description="Nuclear receptor" evidence="11">
    <location>
        <begin position="7"/>
        <end position="82"/>
    </location>
</feature>
<dbReference type="EMBL" id="DS268409">
    <property type="protein sequence ID" value="EFO95193.1"/>
    <property type="molecule type" value="Genomic_DNA"/>
</dbReference>
<dbReference type="FunCoup" id="E3LJF8">
    <property type="interactions" value="713"/>
</dbReference>
<dbReference type="SUPFAM" id="SSF48508">
    <property type="entry name" value="Nuclear receptor ligand-binding domain"/>
    <property type="match status" value="1"/>
</dbReference>
<evidence type="ECO:0000259" key="12">
    <source>
        <dbReference type="PROSITE" id="PS51843"/>
    </source>
</evidence>
<proteinExistence type="inferred from homology"/>
<dbReference type="GO" id="GO:0003700">
    <property type="term" value="F:DNA-binding transcription factor activity"/>
    <property type="evidence" value="ECO:0007669"/>
    <property type="project" value="InterPro"/>
</dbReference>
<dbReference type="InterPro" id="IPR000536">
    <property type="entry name" value="Nucl_hrmn_rcpt_lig-bd"/>
</dbReference>
<dbReference type="STRING" id="31234.E3LJF8"/>
<evidence type="ECO:0000256" key="6">
    <source>
        <dbReference type="ARBA" id="ARBA00023015"/>
    </source>
</evidence>
<dbReference type="Pfam" id="PF00104">
    <property type="entry name" value="Hormone_recep"/>
    <property type="match status" value="1"/>
</dbReference>
<dbReference type="HOGENOM" id="CLU_007368_1_1_1"/>
<dbReference type="SUPFAM" id="SSF57716">
    <property type="entry name" value="Glucocorticoid receptor-like (DNA-binding domain)"/>
    <property type="match status" value="1"/>
</dbReference>
<dbReference type="PRINTS" id="PR00047">
    <property type="entry name" value="STROIDFINGER"/>
</dbReference>
<keyword evidence="10" id="KW-0539">Nucleus</keyword>
<gene>
    <name evidence="13" type="ORF">CRE_09122</name>
</gene>
<dbReference type="Pfam" id="PF00105">
    <property type="entry name" value="zf-C4"/>
    <property type="match status" value="1"/>
</dbReference>
<keyword evidence="9" id="KW-0675">Receptor</keyword>
<dbReference type="GO" id="GO:0005634">
    <property type="term" value="C:nucleus"/>
    <property type="evidence" value="ECO:0007669"/>
    <property type="project" value="UniProtKB-SubCell"/>
</dbReference>
<dbReference type="InterPro" id="IPR049636">
    <property type="entry name" value="HNF4-like_DBD"/>
</dbReference>
<dbReference type="GO" id="GO:0006357">
    <property type="term" value="P:regulation of transcription by RNA polymerase II"/>
    <property type="evidence" value="ECO:0007669"/>
    <property type="project" value="TreeGrafter"/>
</dbReference>
<dbReference type="InParanoid" id="E3LJF8"/>
<dbReference type="PROSITE" id="PS51030">
    <property type="entry name" value="NUCLEAR_REC_DBD_2"/>
    <property type="match status" value="1"/>
</dbReference>